<dbReference type="Pfam" id="PF22758">
    <property type="entry name" value="Phage_cement"/>
    <property type="match status" value="1"/>
</dbReference>
<evidence type="ECO:0000313" key="1">
    <source>
        <dbReference type="EMBL" id="GBR15515.1"/>
    </source>
</evidence>
<keyword evidence="2" id="KW-1185">Reference proteome</keyword>
<name>A0ABQ0QEB6_9PROT</name>
<gene>
    <name evidence="1" type="ORF">AA0228_2532</name>
</gene>
<reference evidence="1" key="1">
    <citation type="submission" date="2013-04" db="EMBL/GenBank/DDBJ databases">
        <title>The genome sequencing project of 58 acetic acid bacteria.</title>
        <authorList>
            <person name="Okamoto-Kainuma A."/>
            <person name="Ishikawa M."/>
            <person name="Umino S."/>
            <person name="Koizumi Y."/>
            <person name="Shiwa Y."/>
            <person name="Yoshikawa H."/>
            <person name="Matsutani M."/>
            <person name="Matsushita K."/>
        </authorList>
    </citation>
    <scope>NUCLEOTIDE SEQUENCE</scope>
    <source>
        <strain evidence="1">NRIC 0228</strain>
    </source>
</reference>
<dbReference type="RefSeq" id="WP_099182721.1">
    <property type="nucleotide sequence ID" value="NZ_BAQW01000013.1"/>
</dbReference>
<protein>
    <recommendedName>
        <fullName evidence="3">DUF2190 family protein</fullName>
    </recommendedName>
</protein>
<evidence type="ECO:0008006" key="3">
    <source>
        <dbReference type="Google" id="ProtNLM"/>
    </source>
</evidence>
<sequence length="153" mass="15453">MPAIQTSYPDVMAAGVPGLVADASKSRVTSYVAEASPVPFGVPVFQGTKDNTCVIAGTANAGTFIGVSVIGKEVRPIINEAVDTYPVGAPVAVMEEGHVWVTVTSAVTPRAGVYIDASGNFTGTETGNTALPETVFLTTAAAGGIARIGVRVA</sequence>
<comment type="caution">
    <text evidence="1">The sequence shown here is derived from an EMBL/GenBank/DDBJ whole genome shotgun (WGS) entry which is preliminary data.</text>
</comment>
<proteinExistence type="predicted"/>
<evidence type="ECO:0000313" key="2">
    <source>
        <dbReference type="Proteomes" id="UP001061070"/>
    </source>
</evidence>
<organism evidence="1 2">
    <name type="scientific">Gluconobacter frateurii NRIC 0228</name>
    <dbReference type="NCBI Taxonomy" id="1307946"/>
    <lineage>
        <taxon>Bacteria</taxon>
        <taxon>Pseudomonadati</taxon>
        <taxon>Pseudomonadota</taxon>
        <taxon>Alphaproteobacteria</taxon>
        <taxon>Acetobacterales</taxon>
        <taxon>Acetobacteraceae</taxon>
        <taxon>Gluconobacter</taxon>
    </lineage>
</organism>
<accession>A0ABQ0QEB6</accession>
<dbReference type="Proteomes" id="UP001061070">
    <property type="component" value="Unassembled WGS sequence"/>
</dbReference>
<dbReference type="InterPro" id="IPR054438">
    <property type="entry name" value="Struct_cement_gp24/gp6"/>
</dbReference>
<dbReference type="EMBL" id="BAQW01000013">
    <property type="protein sequence ID" value="GBR15515.1"/>
    <property type="molecule type" value="Genomic_DNA"/>
</dbReference>